<feature type="transmembrane region" description="Helical" evidence="1">
    <location>
        <begin position="54"/>
        <end position="72"/>
    </location>
</feature>
<dbReference type="Proteomes" id="UP000515135">
    <property type="component" value="Unplaced"/>
</dbReference>
<evidence type="ECO:0000313" key="2">
    <source>
        <dbReference type="Proteomes" id="UP000515135"/>
    </source>
</evidence>
<keyword evidence="1" id="KW-1133">Transmembrane helix</keyword>
<name>A0A6P5AVD7_BRABE</name>
<sequence>MWVSLIIKNPGDNKTPEPGCAKNWWYNFLYINNFLDMATGKECMVWTWYLANDMQFFVISVPIIWITFRYFLVGMITQVVLLLASFGATIGLAIHYNLQPTMLSAG</sequence>
<accession>A0A6P5AVD7</accession>
<keyword evidence="1" id="KW-0812">Transmembrane</keyword>
<feature type="transmembrane region" description="Helical" evidence="1">
    <location>
        <begin position="79"/>
        <end position="98"/>
    </location>
</feature>
<dbReference type="AlphaFoldDB" id="A0A6P5AVD7"/>
<gene>
    <name evidence="3" type="primary">LOC109486535</name>
</gene>
<proteinExistence type="predicted"/>
<evidence type="ECO:0000256" key="1">
    <source>
        <dbReference type="SAM" id="Phobius"/>
    </source>
</evidence>
<dbReference type="RefSeq" id="XP_019645931.1">
    <property type="nucleotide sequence ID" value="XM_019790372.1"/>
</dbReference>
<reference evidence="3" key="1">
    <citation type="submission" date="2025-08" db="UniProtKB">
        <authorList>
            <consortium name="RefSeq"/>
        </authorList>
    </citation>
    <scope>IDENTIFICATION</scope>
    <source>
        <tissue evidence="3">Gonad</tissue>
    </source>
</reference>
<dbReference type="OrthoDB" id="10054558at2759"/>
<keyword evidence="2" id="KW-1185">Reference proteome</keyword>
<dbReference type="PANTHER" id="PTHR11161:SF0">
    <property type="entry name" value="O-ACYLTRANSFERASE LIKE PROTEIN"/>
    <property type="match status" value="1"/>
</dbReference>
<keyword evidence="1" id="KW-0472">Membrane</keyword>
<dbReference type="InterPro" id="IPR052728">
    <property type="entry name" value="O2_lipid_transport_reg"/>
</dbReference>
<dbReference type="GeneID" id="109486535"/>
<protein>
    <submittedName>
        <fullName evidence="3">O-acyltransferase like protein-like</fullName>
    </submittedName>
</protein>
<dbReference type="PANTHER" id="PTHR11161">
    <property type="entry name" value="O-ACYLTRANSFERASE"/>
    <property type="match status" value="1"/>
</dbReference>
<dbReference type="KEGG" id="bbel:109486535"/>
<evidence type="ECO:0000313" key="3">
    <source>
        <dbReference type="RefSeq" id="XP_019645931.1"/>
    </source>
</evidence>
<organism evidence="2 3">
    <name type="scientific">Branchiostoma belcheri</name>
    <name type="common">Amphioxus</name>
    <dbReference type="NCBI Taxonomy" id="7741"/>
    <lineage>
        <taxon>Eukaryota</taxon>
        <taxon>Metazoa</taxon>
        <taxon>Chordata</taxon>
        <taxon>Cephalochordata</taxon>
        <taxon>Leptocardii</taxon>
        <taxon>Amphioxiformes</taxon>
        <taxon>Branchiostomatidae</taxon>
        <taxon>Branchiostoma</taxon>
    </lineage>
</organism>